<dbReference type="KEGG" id="ypi:YpsIP31758_3356"/>
<evidence type="ECO:0000313" key="1">
    <source>
        <dbReference type="EMBL" id="ABS46497.1"/>
    </source>
</evidence>
<name>A0A0U1QVH1_YERP3</name>
<gene>
    <name evidence="1" type="ordered locus">YpsIP31758_3356</name>
</gene>
<evidence type="ECO:0000313" key="2">
    <source>
        <dbReference type="Proteomes" id="UP000002412"/>
    </source>
</evidence>
<protein>
    <submittedName>
        <fullName evidence="1">Uncharacterized protein</fullName>
    </submittedName>
</protein>
<sequence length="51" mass="5746">MITHQKQLSRSIKVPMILSCISGDFEYPSVPQPVLVFVVASKRPHLNILNI</sequence>
<dbReference type="EMBL" id="CP000720">
    <property type="protein sequence ID" value="ABS46497.1"/>
    <property type="molecule type" value="Genomic_DNA"/>
</dbReference>
<proteinExistence type="predicted"/>
<accession>A0A0U1QVH1</accession>
<organism evidence="1 2">
    <name type="scientific">Yersinia pseudotuberculosis serotype O:1b (strain IP 31758)</name>
    <dbReference type="NCBI Taxonomy" id="349747"/>
    <lineage>
        <taxon>Bacteria</taxon>
        <taxon>Pseudomonadati</taxon>
        <taxon>Pseudomonadota</taxon>
        <taxon>Gammaproteobacteria</taxon>
        <taxon>Enterobacterales</taxon>
        <taxon>Yersiniaceae</taxon>
        <taxon>Yersinia</taxon>
    </lineage>
</organism>
<dbReference type="Proteomes" id="UP000002412">
    <property type="component" value="Chromosome"/>
</dbReference>
<reference evidence="1 2" key="1">
    <citation type="journal article" date="2007" name="PLoS Genet.">
        <title>The complete genome sequence of Yersinia pseudotuberculosis IP31758, the causative agent of Far East scarlet-like fever.</title>
        <authorList>
            <person name="Eppinger M."/>
            <person name="Rosovitz M.J."/>
            <person name="Fricke W.F."/>
            <person name="Rasko D.A."/>
            <person name="Kokorina G."/>
            <person name="Fayolle C."/>
            <person name="Lindler L.E."/>
            <person name="Carniel E."/>
            <person name="Ravel J."/>
        </authorList>
    </citation>
    <scope>NUCLEOTIDE SEQUENCE [LARGE SCALE GENOMIC DNA]</scope>
    <source>
        <strain evidence="1 2">IP 31758</strain>
    </source>
</reference>
<dbReference type="AlphaFoldDB" id="A0A0U1QVH1"/>
<dbReference type="HOGENOM" id="CLU_3105559_0_0_6"/>